<dbReference type="Proteomes" id="UP000250043">
    <property type="component" value="Unassembled WGS sequence"/>
</dbReference>
<organism evidence="1 2">
    <name type="scientific">Obba rivulosa</name>
    <dbReference type="NCBI Taxonomy" id="1052685"/>
    <lineage>
        <taxon>Eukaryota</taxon>
        <taxon>Fungi</taxon>
        <taxon>Dikarya</taxon>
        <taxon>Basidiomycota</taxon>
        <taxon>Agaricomycotina</taxon>
        <taxon>Agaricomycetes</taxon>
        <taxon>Polyporales</taxon>
        <taxon>Gelatoporiaceae</taxon>
        <taxon>Obba</taxon>
    </lineage>
</organism>
<name>A0A8E2AJ50_9APHY</name>
<sequence length="201" mass="21713">MQHRTTPIQGARRELRARRGIPNCTSDAETLWTPCQTGPQPLSIVSKGHGRIPLMMWTEQSNATQCAARNVRELGSGDARANRTVQVCPRCGGTGADRIQDYDVPPKLPPITLGCAPRIREPRSRLAARTRRVAPAARVQDSCISAGPACVCFCCRTESEVLSARPGLTLAVRVPARGPNGPGVPSLRGYTRRIRVSLLVG</sequence>
<dbReference type="AlphaFoldDB" id="A0A8E2AJ50"/>
<dbReference type="EMBL" id="KV722579">
    <property type="protein sequence ID" value="OCH85516.1"/>
    <property type="molecule type" value="Genomic_DNA"/>
</dbReference>
<accession>A0A8E2AJ50</accession>
<reference evidence="1 2" key="1">
    <citation type="submission" date="2016-07" db="EMBL/GenBank/DDBJ databases">
        <title>Draft genome of the white-rot fungus Obba rivulosa 3A-2.</title>
        <authorList>
            <consortium name="DOE Joint Genome Institute"/>
            <person name="Miettinen O."/>
            <person name="Riley R."/>
            <person name="Acob R."/>
            <person name="Barry K."/>
            <person name="Cullen D."/>
            <person name="De Vries R."/>
            <person name="Hainaut M."/>
            <person name="Hatakka A."/>
            <person name="Henrissat B."/>
            <person name="Hilden K."/>
            <person name="Kuo R."/>
            <person name="Labutti K."/>
            <person name="Lipzen A."/>
            <person name="Makela M.R."/>
            <person name="Sandor L."/>
            <person name="Spatafora J.W."/>
            <person name="Grigoriev I.V."/>
            <person name="Hibbett D.S."/>
        </authorList>
    </citation>
    <scope>NUCLEOTIDE SEQUENCE [LARGE SCALE GENOMIC DNA]</scope>
    <source>
        <strain evidence="1 2">3A-2</strain>
    </source>
</reference>
<protein>
    <submittedName>
        <fullName evidence="1">Uncharacterized protein</fullName>
    </submittedName>
</protein>
<evidence type="ECO:0000313" key="1">
    <source>
        <dbReference type="EMBL" id="OCH85516.1"/>
    </source>
</evidence>
<evidence type="ECO:0000313" key="2">
    <source>
        <dbReference type="Proteomes" id="UP000250043"/>
    </source>
</evidence>
<keyword evidence="2" id="KW-1185">Reference proteome</keyword>
<gene>
    <name evidence="1" type="ORF">OBBRIDRAFT_807466</name>
</gene>
<proteinExistence type="predicted"/>